<gene>
    <name evidence="2" type="ORF">C2G38_967399</name>
</gene>
<accession>A0A397W946</accession>
<proteinExistence type="predicted"/>
<dbReference type="OrthoDB" id="2354286at2759"/>
<dbReference type="EMBL" id="QKWP01000003">
    <property type="protein sequence ID" value="RIB30908.1"/>
    <property type="molecule type" value="Genomic_DNA"/>
</dbReference>
<feature type="transmembrane region" description="Helical" evidence="1">
    <location>
        <begin position="12"/>
        <end position="33"/>
    </location>
</feature>
<evidence type="ECO:0000313" key="2">
    <source>
        <dbReference type="EMBL" id="RIB30908.1"/>
    </source>
</evidence>
<keyword evidence="1" id="KW-0472">Membrane</keyword>
<organism evidence="2 3">
    <name type="scientific">Gigaspora rosea</name>
    <dbReference type="NCBI Taxonomy" id="44941"/>
    <lineage>
        <taxon>Eukaryota</taxon>
        <taxon>Fungi</taxon>
        <taxon>Fungi incertae sedis</taxon>
        <taxon>Mucoromycota</taxon>
        <taxon>Glomeromycotina</taxon>
        <taxon>Glomeromycetes</taxon>
        <taxon>Diversisporales</taxon>
        <taxon>Gigasporaceae</taxon>
        <taxon>Gigaspora</taxon>
    </lineage>
</organism>
<keyword evidence="1" id="KW-1133">Transmembrane helix</keyword>
<evidence type="ECO:0000313" key="3">
    <source>
        <dbReference type="Proteomes" id="UP000266673"/>
    </source>
</evidence>
<evidence type="ECO:0000256" key="1">
    <source>
        <dbReference type="SAM" id="Phobius"/>
    </source>
</evidence>
<protein>
    <submittedName>
        <fullName evidence="2">Uncharacterized protein</fullName>
    </submittedName>
</protein>
<reference evidence="2 3" key="1">
    <citation type="submission" date="2018-06" db="EMBL/GenBank/DDBJ databases">
        <title>Comparative genomics reveals the genomic features of Rhizophagus irregularis, R. cerebriforme, R. diaphanum and Gigaspora rosea, and their symbiotic lifestyle signature.</title>
        <authorList>
            <person name="Morin E."/>
            <person name="San Clemente H."/>
            <person name="Chen E.C.H."/>
            <person name="De La Providencia I."/>
            <person name="Hainaut M."/>
            <person name="Kuo A."/>
            <person name="Kohler A."/>
            <person name="Murat C."/>
            <person name="Tang N."/>
            <person name="Roy S."/>
            <person name="Loubradou J."/>
            <person name="Henrissat B."/>
            <person name="Grigoriev I.V."/>
            <person name="Corradi N."/>
            <person name="Roux C."/>
            <person name="Martin F.M."/>
        </authorList>
    </citation>
    <scope>NUCLEOTIDE SEQUENCE [LARGE SCALE GENOMIC DNA]</scope>
    <source>
        <strain evidence="2 3">DAOM 194757</strain>
    </source>
</reference>
<sequence length="91" mass="9811">MNLVSKTTKCCCCIPLRGGVIIITLLSLIGTAYNITTEILSIASGGSNALLIVSLVFDILFFPIFLFGIFVCCCAVCTIICDGFYDLDSYH</sequence>
<dbReference type="Proteomes" id="UP000266673">
    <property type="component" value="Unassembled WGS sequence"/>
</dbReference>
<comment type="caution">
    <text evidence="2">The sequence shown here is derived from an EMBL/GenBank/DDBJ whole genome shotgun (WGS) entry which is preliminary data.</text>
</comment>
<name>A0A397W946_9GLOM</name>
<keyword evidence="3" id="KW-1185">Reference proteome</keyword>
<keyword evidence="1" id="KW-0812">Transmembrane</keyword>
<dbReference type="AlphaFoldDB" id="A0A397W946"/>